<organism evidence="2 3">
    <name type="scientific">Siccirubricoccus deserti</name>
    <dbReference type="NCBI Taxonomy" id="2013562"/>
    <lineage>
        <taxon>Bacteria</taxon>
        <taxon>Pseudomonadati</taxon>
        <taxon>Pseudomonadota</taxon>
        <taxon>Alphaproteobacteria</taxon>
        <taxon>Acetobacterales</taxon>
        <taxon>Roseomonadaceae</taxon>
        <taxon>Siccirubricoccus</taxon>
    </lineage>
</organism>
<accession>A0A9X0R5M3</accession>
<protein>
    <submittedName>
        <fullName evidence="2">Uncharacterized protein</fullName>
    </submittedName>
</protein>
<name>A0A9X0R5M3_9PROT</name>
<keyword evidence="1" id="KW-1133">Transmembrane helix</keyword>
<proteinExistence type="predicted"/>
<keyword evidence="1" id="KW-0812">Transmembrane</keyword>
<dbReference type="EMBL" id="JACOMF010000084">
    <property type="protein sequence ID" value="MBC4018832.1"/>
    <property type="molecule type" value="Genomic_DNA"/>
</dbReference>
<sequence>MHDYDPRDWWWSPNGSGAGRDREPRDPDLDRLVICGLVGAICLCLASFAPPPLFAAVAAELLRLAALGSALEAVLRGERLLEERITAWDQAAALGATALLLGLAAGASAVEPGPAG</sequence>
<evidence type="ECO:0000313" key="2">
    <source>
        <dbReference type="EMBL" id="MBC4018832.1"/>
    </source>
</evidence>
<comment type="caution">
    <text evidence="2">The sequence shown here is derived from an EMBL/GenBank/DDBJ whole genome shotgun (WGS) entry which is preliminary data.</text>
</comment>
<keyword evidence="3" id="KW-1185">Reference proteome</keyword>
<gene>
    <name evidence="2" type="ORF">H7965_26605</name>
</gene>
<reference evidence="2" key="1">
    <citation type="submission" date="2020-08" db="EMBL/GenBank/DDBJ databases">
        <authorList>
            <person name="Hu Y."/>
            <person name="Nguyen S.V."/>
            <person name="Li F."/>
            <person name="Fanning S."/>
        </authorList>
    </citation>
    <scope>NUCLEOTIDE SEQUENCE</scope>
    <source>
        <strain evidence="2">SYSU D8009</strain>
    </source>
</reference>
<feature type="transmembrane region" description="Helical" evidence="1">
    <location>
        <begin position="29"/>
        <end position="48"/>
    </location>
</feature>
<dbReference type="RefSeq" id="WP_186773571.1">
    <property type="nucleotide sequence ID" value="NZ_JACOMF010000084.1"/>
</dbReference>
<keyword evidence="1" id="KW-0472">Membrane</keyword>
<dbReference type="Proteomes" id="UP000600101">
    <property type="component" value="Unassembled WGS sequence"/>
</dbReference>
<dbReference type="AlphaFoldDB" id="A0A9X0R5M3"/>
<evidence type="ECO:0000256" key="1">
    <source>
        <dbReference type="SAM" id="Phobius"/>
    </source>
</evidence>
<evidence type="ECO:0000313" key="3">
    <source>
        <dbReference type="Proteomes" id="UP000600101"/>
    </source>
</evidence>